<keyword evidence="1" id="KW-1133">Transmembrane helix</keyword>
<dbReference type="CDD" id="cd12921">
    <property type="entry name" value="VKOR_4"/>
    <property type="match status" value="1"/>
</dbReference>
<evidence type="ECO:0000313" key="3">
    <source>
        <dbReference type="Proteomes" id="UP000028703"/>
    </source>
</evidence>
<dbReference type="InterPro" id="IPR038354">
    <property type="entry name" value="VKOR_sf"/>
</dbReference>
<organism evidence="2 3">
    <name type="scientific">Chryseobacterium luteum</name>
    <dbReference type="NCBI Taxonomy" id="421531"/>
    <lineage>
        <taxon>Bacteria</taxon>
        <taxon>Pseudomonadati</taxon>
        <taxon>Bacteroidota</taxon>
        <taxon>Flavobacteriia</taxon>
        <taxon>Flavobacteriales</taxon>
        <taxon>Weeksellaceae</taxon>
        <taxon>Chryseobacterium group</taxon>
        <taxon>Chryseobacterium</taxon>
    </lineage>
</organism>
<evidence type="ECO:0000256" key="1">
    <source>
        <dbReference type="SAM" id="Phobius"/>
    </source>
</evidence>
<feature type="transmembrane region" description="Helical" evidence="1">
    <location>
        <begin position="264"/>
        <end position="283"/>
    </location>
</feature>
<gene>
    <name evidence="2" type="ORF">IX38_15495</name>
</gene>
<keyword evidence="1" id="KW-0472">Membrane</keyword>
<dbReference type="EMBL" id="JPRO01000014">
    <property type="protein sequence ID" value="KFF01899.1"/>
    <property type="molecule type" value="Genomic_DNA"/>
</dbReference>
<dbReference type="OrthoDB" id="1100563at2"/>
<protein>
    <recommendedName>
        <fullName evidence="4">Vitamin K epoxide reductase domain-containing protein</fullName>
    </recommendedName>
</protein>
<sequence length="284" mass="32529">MVESIANILKYLEKKNIYLDGKDFSFQINSHPAFPSLLSIVSALNINRVCNYVLEIEDSEIDELPDDFMTFVALTGNEQELMYVEKKNECYLVNGKYKISKDDLLSKWNKIVVIVDETQSDLKKKGISTYLLPFVGISILIILIGLYYYIHLNSFMYLLLSLCGFSLSVLSLKKVFGIESSIVSKVCSGTYKDCSFSETKNTDFISNFGDYSLVYFFTNMISILFLSNNQNHDVFVSIQKLLLIIILPVMAYSLFYQLFKMKKVCPLCIGIIIILILQTYILMM</sequence>
<dbReference type="AlphaFoldDB" id="A0A085ZBT5"/>
<feature type="transmembrane region" description="Helical" evidence="1">
    <location>
        <begin position="238"/>
        <end position="259"/>
    </location>
</feature>
<evidence type="ECO:0000313" key="2">
    <source>
        <dbReference type="EMBL" id="KFF01899.1"/>
    </source>
</evidence>
<dbReference type="STRING" id="421531.IX38_15495"/>
<dbReference type="RefSeq" id="WP_034706233.1">
    <property type="nucleotide sequence ID" value="NZ_JPRO01000014.1"/>
</dbReference>
<comment type="caution">
    <text evidence="2">The sequence shown here is derived from an EMBL/GenBank/DDBJ whole genome shotgun (WGS) entry which is preliminary data.</text>
</comment>
<feature type="transmembrane region" description="Helical" evidence="1">
    <location>
        <begin position="155"/>
        <end position="172"/>
    </location>
</feature>
<keyword evidence="1" id="KW-0812">Transmembrane</keyword>
<dbReference type="eggNOG" id="COG1651">
    <property type="taxonomic scope" value="Bacteria"/>
</dbReference>
<reference evidence="2 3" key="1">
    <citation type="submission" date="2014-07" db="EMBL/GenBank/DDBJ databases">
        <title>Genome of Chryseobacterium luteum DSM 18605.</title>
        <authorList>
            <person name="Stropko S.J."/>
            <person name="Pipes S.E."/>
            <person name="Newman J.D."/>
        </authorList>
    </citation>
    <scope>NUCLEOTIDE SEQUENCE [LARGE SCALE GENOMIC DNA]</scope>
    <source>
        <strain evidence="2 3">DSM 18605</strain>
    </source>
</reference>
<keyword evidence="3" id="KW-1185">Reference proteome</keyword>
<feature type="transmembrane region" description="Helical" evidence="1">
    <location>
        <begin position="130"/>
        <end position="149"/>
    </location>
</feature>
<feature type="transmembrane region" description="Helical" evidence="1">
    <location>
        <begin position="208"/>
        <end position="226"/>
    </location>
</feature>
<evidence type="ECO:0008006" key="4">
    <source>
        <dbReference type="Google" id="ProtNLM"/>
    </source>
</evidence>
<proteinExistence type="predicted"/>
<name>A0A085ZBT5_9FLAO</name>
<dbReference type="Proteomes" id="UP000028703">
    <property type="component" value="Unassembled WGS sequence"/>
</dbReference>
<accession>A0A085ZBT5</accession>
<dbReference type="Gene3D" id="1.20.1440.130">
    <property type="entry name" value="VKOR domain"/>
    <property type="match status" value="1"/>
</dbReference>